<proteinExistence type="predicted"/>
<feature type="transmembrane region" description="Helical" evidence="1">
    <location>
        <begin position="12"/>
        <end position="35"/>
    </location>
</feature>
<protein>
    <submittedName>
        <fullName evidence="2">Uncharacterized protein</fullName>
    </submittedName>
</protein>
<gene>
    <name evidence="2" type="ORF">SAMN04488565_2185</name>
</gene>
<dbReference type="AlphaFoldDB" id="A0A1H0ZZT0"/>
<evidence type="ECO:0000313" key="3">
    <source>
        <dbReference type="Proteomes" id="UP000182690"/>
    </source>
</evidence>
<reference evidence="2 3" key="1">
    <citation type="submission" date="2016-10" db="EMBL/GenBank/DDBJ databases">
        <authorList>
            <person name="de Groot N.N."/>
        </authorList>
    </citation>
    <scope>NUCLEOTIDE SEQUENCE [LARGE SCALE GENOMIC DNA]</scope>
    <source>
        <strain evidence="2 3">DSM 22788</strain>
    </source>
</reference>
<keyword evidence="1" id="KW-0812">Transmembrane</keyword>
<dbReference type="Proteomes" id="UP000182690">
    <property type="component" value="Unassembled WGS sequence"/>
</dbReference>
<dbReference type="STRING" id="1079994.SAMN04488565_2185"/>
<sequence length="49" mass="5338">MNDYFEYPALMWALTSSLLSIVVVWAAIPLAAGLASLRKRQQATEGGNL</sequence>
<accession>A0A1H0ZZT0</accession>
<dbReference type="RefSeq" id="WP_155819091.1">
    <property type="nucleotide sequence ID" value="NZ_FNKB01000001.1"/>
</dbReference>
<evidence type="ECO:0000256" key="1">
    <source>
        <dbReference type="SAM" id="Phobius"/>
    </source>
</evidence>
<evidence type="ECO:0000313" key="2">
    <source>
        <dbReference type="EMBL" id="SDQ32556.1"/>
    </source>
</evidence>
<keyword evidence="1" id="KW-1133">Transmembrane helix</keyword>
<keyword evidence="1" id="KW-0472">Membrane</keyword>
<organism evidence="2 3">
    <name type="scientific">Leucobacter chromiiresistens</name>
    <dbReference type="NCBI Taxonomy" id="1079994"/>
    <lineage>
        <taxon>Bacteria</taxon>
        <taxon>Bacillati</taxon>
        <taxon>Actinomycetota</taxon>
        <taxon>Actinomycetes</taxon>
        <taxon>Micrococcales</taxon>
        <taxon>Microbacteriaceae</taxon>
        <taxon>Leucobacter</taxon>
    </lineage>
</organism>
<dbReference type="EMBL" id="FNKB01000001">
    <property type="protein sequence ID" value="SDQ32556.1"/>
    <property type="molecule type" value="Genomic_DNA"/>
</dbReference>
<name>A0A1H0ZZT0_9MICO</name>